<comment type="similarity">
    <text evidence="1 10">Belongs to the alphaproteobacteria porin family.</text>
</comment>
<evidence type="ECO:0000313" key="11">
    <source>
        <dbReference type="EMBL" id="CUA94781.1"/>
    </source>
</evidence>
<keyword evidence="7 10" id="KW-0626">Porin</keyword>
<sequence length="389" mass="42992">MRSVRLISAMTLLAASSAGALAADLPVAPEPVDYVRVCDAYGTGFFYIPGTETCLRVEGRVRAEYRFDNFGNRDNSWDDRADFGTYTRARGTIRLDARTNSEYGLVRAYIDTYFENNSNDGTGTGTTLEHAFVQFGNFTFGRTASMYDFWTGYSYGNFQTQYTDVRNWVAAYTADLGNGLTTTVSIEDGTTRRWNLEGGSATYAGHRLPDLVANLRIDQAWGSAQIMGALHETRFEDTDAKTKAGYAIGAGVQINVPFLGAGDAVALQAMYGNGASGYVLDSWDDAITDATLDGTKTKTTKAWGIGAGYLHNFNEQWDANIEGGYYSADAAGSANDFKQWGANFNVNWKPVSDFSIGTEFAYRSFDYNRNSGRRDRDEFYTTIRVERVF</sequence>
<keyword evidence="9 10" id="KW-0998">Cell outer membrane</keyword>
<evidence type="ECO:0000256" key="7">
    <source>
        <dbReference type="ARBA" id="ARBA00023114"/>
    </source>
</evidence>
<accession>A0A0K6HVB8</accession>
<keyword evidence="8 10" id="KW-0472">Membrane</keyword>
<dbReference type="SUPFAM" id="SSF56935">
    <property type="entry name" value="Porins"/>
    <property type="match status" value="1"/>
</dbReference>
<dbReference type="GO" id="GO:0015288">
    <property type="term" value="F:porin activity"/>
    <property type="evidence" value="ECO:0007669"/>
    <property type="project" value="UniProtKB-KW"/>
</dbReference>
<keyword evidence="4 10" id="KW-0812">Transmembrane</keyword>
<gene>
    <name evidence="11" type="ORF">Ga0061067_103306</name>
</gene>
<keyword evidence="5 10" id="KW-0732">Signal</keyword>
<dbReference type="GO" id="GO:0046930">
    <property type="term" value="C:pore complex"/>
    <property type="evidence" value="ECO:0007669"/>
    <property type="project" value="UniProtKB-KW"/>
</dbReference>
<organism evidence="11 12">
    <name type="scientific">Pannonibacter indicus</name>
    <dbReference type="NCBI Taxonomy" id="466044"/>
    <lineage>
        <taxon>Bacteria</taxon>
        <taxon>Pseudomonadati</taxon>
        <taxon>Pseudomonadota</taxon>
        <taxon>Alphaproteobacteria</taxon>
        <taxon>Hyphomicrobiales</taxon>
        <taxon>Stappiaceae</taxon>
        <taxon>Pannonibacter</taxon>
    </lineage>
</organism>
<keyword evidence="12" id="KW-1185">Reference proteome</keyword>
<evidence type="ECO:0000256" key="8">
    <source>
        <dbReference type="ARBA" id="ARBA00023136"/>
    </source>
</evidence>
<comment type="subcellular location">
    <subcellularLocation>
        <location evidence="10">Cell outer membrane</location>
        <topology evidence="10">Multi-pass membrane protein</topology>
    </subcellularLocation>
</comment>
<proteinExistence type="inferred from homology"/>
<protein>
    <recommendedName>
        <fullName evidence="10">Porin</fullName>
    </recommendedName>
</protein>
<evidence type="ECO:0000256" key="6">
    <source>
        <dbReference type="ARBA" id="ARBA00023065"/>
    </source>
</evidence>
<evidence type="ECO:0000256" key="1">
    <source>
        <dbReference type="ARBA" id="ARBA00009521"/>
    </source>
</evidence>
<dbReference type="GO" id="GO:0006811">
    <property type="term" value="P:monoatomic ion transport"/>
    <property type="evidence" value="ECO:0007669"/>
    <property type="project" value="UniProtKB-KW"/>
</dbReference>
<dbReference type="GO" id="GO:0009279">
    <property type="term" value="C:cell outer membrane"/>
    <property type="evidence" value="ECO:0007669"/>
    <property type="project" value="UniProtKB-SubCell"/>
</dbReference>
<dbReference type="Proteomes" id="UP000183900">
    <property type="component" value="Unassembled WGS sequence"/>
</dbReference>
<feature type="signal peptide" evidence="10">
    <location>
        <begin position="1"/>
        <end position="22"/>
    </location>
</feature>
<comment type="function">
    <text evidence="10">Forms passive diffusion pores that allow small molecular weight hydrophilic materials across the outer membrane.</text>
</comment>
<evidence type="ECO:0000256" key="4">
    <source>
        <dbReference type="ARBA" id="ARBA00022692"/>
    </source>
</evidence>
<evidence type="ECO:0000313" key="12">
    <source>
        <dbReference type="Proteomes" id="UP000183900"/>
    </source>
</evidence>
<evidence type="ECO:0000256" key="10">
    <source>
        <dbReference type="RuleBase" id="RU364005"/>
    </source>
</evidence>
<evidence type="ECO:0000256" key="5">
    <source>
        <dbReference type="ARBA" id="ARBA00022729"/>
    </source>
</evidence>
<reference evidence="12" key="1">
    <citation type="submission" date="2015-08" db="EMBL/GenBank/DDBJ databases">
        <authorList>
            <person name="Varghese N."/>
        </authorList>
    </citation>
    <scope>NUCLEOTIDE SEQUENCE [LARGE SCALE GENOMIC DNA]</scope>
    <source>
        <strain evidence="12">DSM 23407</strain>
    </source>
</reference>
<keyword evidence="3 10" id="KW-1134">Transmembrane beta strand</keyword>
<keyword evidence="6 10" id="KW-0406">Ion transport</keyword>
<evidence type="ECO:0000256" key="9">
    <source>
        <dbReference type="ARBA" id="ARBA00023237"/>
    </source>
</evidence>
<keyword evidence="2 10" id="KW-0813">Transport</keyword>
<evidence type="ECO:0000256" key="2">
    <source>
        <dbReference type="ARBA" id="ARBA00022448"/>
    </source>
</evidence>
<dbReference type="InterPro" id="IPR003684">
    <property type="entry name" value="Porin_alphabac"/>
</dbReference>
<name>A0A0K6HVB8_9HYPH</name>
<evidence type="ECO:0000256" key="3">
    <source>
        <dbReference type="ARBA" id="ARBA00022452"/>
    </source>
</evidence>
<feature type="chain" id="PRO_5009360843" description="Porin" evidence="10">
    <location>
        <begin position="23"/>
        <end position="389"/>
    </location>
</feature>
<dbReference type="RefSeq" id="WP_055455095.1">
    <property type="nucleotide sequence ID" value="NZ_CYHE01000003.1"/>
</dbReference>
<dbReference type="EMBL" id="CYHE01000003">
    <property type="protein sequence ID" value="CUA94781.1"/>
    <property type="molecule type" value="Genomic_DNA"/>
</dbReference>
<comment type="domain">
    <text evidence="10">Consists of 16-stranded beta-barrel sheets, with large surface-exposed loops, that form a transmembrane pore at the center of each barrel. The pore is partially ocluded by a peptide loop that folds into the pore lumen.</text>
</comment>
<dbReference type="AlphaFoldDB" id="A0A0K6HVB8"/>
<dbReference type="Pfam" id="PF02530">
    <property type="entry name" value="Porin_2"/>
    <property type="match status" value="1"/>
</dbReference>